<gene>
    <name evidence="1" type="ORF">SAMN04488694_101172</name>
</gene>
<keyword evidence="2" id="KW-1185">Reference proteome</keyword>
<reference evidence="2" key="1">
    <citation type="submission" date="2016-10" db="EMBL/GenBank/DDBJ databases">
        <authorList>
            <person name="Varghese N."/>
            <person name="Submissions S."/>
        </authorList>
    </citation>
    <scope>NUCLEOTIDE SEQUENCE [LARGE SCALE GENOMIC DNA]</scope>
    <source>
        <strain evidence="2">CDM_6</strain>
    </source>
</reference>
<proteinExistence type="predicted"/>
<protein>
    <submittedName>
        <fullName evidence="1">Uncharacterized protein</fullName>
    </submittedName>
</protein>
<dbReference type="OrthoDB" id="183780at2157"/>
<dbReference type="EMBL" id="FOIC01000001">
    <property type="protein sequence ID" value="SES70354.1"/>
    <property type="molecule type" value="Genomic_DNA"/>
</dbReference>
<evidence type="ECO:0000313" key="2">
    <source>
        <dbReference type="Proteomes" id="UP000199320"/>
    </source>
</evidence>
<dbReference type="AlphaFoldDB" id="A0A1H9YMS5"/>
<dbReference type="Proteomes" id="UP000199320">
    <property type="component" value="Unassembled WGS sequence"/>
</dbReference>
<organism evidence="1 2">
    <name type="scientific">Natrinema hispanicum</name>
    <dbReference type="NCBI Taxonomy" id="392421"/>
    <lineage>
        <taxon>Archaea</taxon>
        <taxon>Methanobacteriati</taxon>
        <taxon>Methanobacteriota</taxon>
        <taxon>Stenosarchaea group</taxon>
        <taxon>Halobacteria</taxon>
        <taxon>Halobacteriales</taxon>
        <taxon>Natrialbaceae</taxon>
        <taxon>Natrinema</taxon>
    </lineage>
</organism>
<evidence type="ECO:0000313" key="1">
    <source>
        <dbReference type="EMBL" id="SES70354.1"/>
    </source>
</evidence>
<accession>A0A1H9YMS5</accession>
<dbReference type="STRING" id="392421.SAMN04488694_101172"/>
<sequence>MSLSLYAALGDVSKYVTTQTNITDQLTPVLTISPKDGVGVLIRNAVSVGDKSGLPIYGKFNDSNGNPLPANTRIAIGYKSPTDESIQVVSDPKATIASYIKNSVSDQQDERKVDAVKHQLKGSKLEVRDIDEAYILVDSSAQIDHTNSEIYFEESALAEVDLE</sequence>
<name>A0A1H9YMS5_9EURY</name>
<dbReference type="RefSeq" id="WP_092929119.1">
    <property type="nucleotide sequence ID" value="NZ_FOIC01000001.1"/>
</dbReference>
<dbReference type="Gene3D" id="2.60.120.1180">
    <property type="match status" value="1"/>
</dbReference>